<dbReference type="InterPro" id="IPR016768">
    <property type="entry name" value="UCP019883"/>
</dbReference>
<comment type="caution">
    <text evidence="2">The sequence shown here is derived from an EMBL/GenBank/DDBJ whole genome shotgun (WGS) entry which is preliminary data.</text>
</comment>
<evidence type="ECO:0000256" key="1">
    <source>
        <dbReference type="SAM" id="Phobius"/>
    </source>
</evidence>
<dbReference type="RefSeq" id="WP_212675333.1">
    <property type="nucleotide sequence ID" value="NZ_JAGSPJ010000003.1"/>
</dbReference>
<keyword evidence="1" id="KW-0812">Transmembrane</keyword>
<accession>A0A941ICH9</accession>
<evidence type="ECO:0000313" key="3">
    <source>
        <dbReference type="Proteomes" id="UP000678545"/>
    </source>
</evidence>
<keyword evidence="1" id="KW-0472">Membrane</keyword>
<reference evidence="2" key="1">
    <citation type="submission" date="2021-04" db="EMBL/GenBank/DDBJ databases">
        <title>novel species isolated from subtropical streams in China.</title>
        <authorList>
            <person name="Lu H."/>
        </authorList>
    </citation>
    <scope>NUCLEOTIDE SEQUENCE</scope>
    <source>
        <strain evidence="2">FT137W</strain>
    </source>
</reference>
<dbReference type="PIRSF" id="PIRSF019883">
    <property type="entry name" value="UCP019883"/>
    <property type="match status" value="1"/>
</dbReference>
<proteinExistence type="predicted"/>
<dbReference type="EMBL" id="JAGSPJ010000003">
    <property type="protein sequence ID" value="MBR7800209.1"/>
    <property type="molecule type" value="Genomic_DNA"/>
</dbReference>
<feature type="transmembrane region" description="Helical" evidence="1">
    <location>
        <begin position="40"/>
        <end position="60"/>
    </location>
</feature>
<gene>
    <name evidence="2" type="ORF">KDM90_09385</name>
</gene>
<sequence length="101" mass="11852">MNTSLLSWFVIVIALLAASLPFFTERLFGLITIKFRKTVWLRLFELVVLYFLVGLLGTFLEAQAGNRFEQRWEFFAITACLFVVFAFPGFVYCYLRKQSFE</sequence>
<dbReference type="AlphaFoldDB" id="A0A941ICH9"/>
<name>A0A941ICH9_9BURK</name>
<keyword evidence="1" id="KW-1133">Transmembrane helix</keyword>
<evidence type="ECO:0000313" key="2">
    <source>
        <dbReference type="EMBL" id="MBR7800209.1"/>
    </source>
</evidence>
<dbReference type="Proteomes" id="UP000678545">
    <property type="component" value="Unassembled WGS sequence"/>
</dbReference>
<dbReference type="Pfam" id="PF10993">
    <property type="entry name" value="DUF2818"/>
    <property type="match status" value="1"/>
</dbReference>
<organism evidence="2 3">
    <name type="scientific">Undibacterium fentianense</name>
    <dbReference type="NCBI Taxonomy" id="2828728"/>
    <lineage>
        <taxon>Bacteria</taxon>
        <taxon>Pseudomonadati</taxon>
        <taxon>Pseudomonadota</taxon>
        <taxon>Betaproteobacteria</taxon>
        <taxon>Burkholderiales</taxon>
        <taxon>Oxalobacteraceae</taxon>
        <taxon>Undibacterium</taxon>
    </lineage>
</organism>
<protein>
    <submittedName>
        <fullName evidence="2">DUF2818 family protein</fullName>
    </submittedName>
</protein>
<keyword evidence="3" id="KW-1185">Reference proteome</keyword>
<feature type="transmembrane region" description="Helical" evidence="1">
    <location>
        <begin position="6"/>
        <end position="28"/>
    </location>
</feature>
<feature type="transmembrane region" description="Helical" evidence="1">
    <location>
        <begin position="72"/>
        <end position="95"/>
    </location>
</feature>